<reference evidence="16" key="1">
    <citation type="journal article" date="2018" name="Nat. Med.">
        <title>Expanded skin virome in DOCK8-deficient patients.</title>
        <authorList>
            <consortium name="NISC Comparative Sequencing Program"/>
            <person name="Tirosh O."/>
            <person name="Conlan S."/>
            <person name="Deming C."/>
            <person name="Lee-Lin S.Q."/>
            <person name="Huang X."/>
            <person name="Su H.C."/>
            <person name="Freeman A.F."/>
            <person name="Segre J.A."/>
            <person name="Kong H.H."/>
        </authorList>
    </citation>
    <scope>NUCLEOTIDE SEQUENCE</scope>
    <source>
        <strain evidence="16">HPV-mSK_075</strain>
    </source>
</reference>
<proteinExistence type="inferred from homology"/>
<dbReference type="GO" id="GO:0075732">
    <property type="term" value="P:viral penetration into host nucleus"/>
    <property type="evidence" value="ECO:0007669"/>
    <property type="project" value="UniProtKB-KW"/>
</dbReference>
<evidence type="ECO:0000256" key="3">
    <source>
        <dbReference type="ARBA" id="ARBA00022561"/>
    </source>
</evidence>
<comment type="subcellular location">
    <subcellularLocation>
        <location evidence="15">Virion</location>
    </subcellularLocation>
    <subcellularLocation>
        <location evidence="15">Host nucleus</location>
    </subcellularLocation>
</comment>
<dbReference type="GO" id="GO:0043657">
    <property type="term" value="C:host cell"/>
    <property type="evidence" value="ECO:0007669"/>
    <property type="project" value="GOC"/>
</dbReference>
<keyword evidence="6" id="KW-1040">Host Golgi apparatus</keyword>
<evidence type="ECO:0000256" key="9">
    <source>
        <dbReference type="ARBA" id="ARBA00022952"/>
    </source>
</evidence>
<evidence type="ECO:0000256" key="11">
    <source>
        <dbReference type="ARBA" id="ARBA00023120"/>
    </source>
</evidence>
<comment type="similarity">
    <text evidence="15">Belongs to the papillomaviridae L2 protein family.</text>
</comment>
<gene>
    <name evidence="15" type="primary">L2</name>
</gene>
<evidence type="ECO:0000256" key="2">
    <source>
        <dbReference type="ARBA" id="ARBA00022553"/>
    </source>
</evidence>
<organism evidence="16">
    <name type="scientific">Human papillomavirus</name>
    <dbReference type="NCBI Taxonomy" id="10566"/>
    <lineage>
        <taxon>Viruses</taxon>
        <taxon>Monodnaviria</taxon>
        <taxon>Shotokuvirae</taxon>
        <taxon>Cossaviricota</taxon>
        <taxon>Papovaviricetes</taxon>
        <taxon>Zurhausenvirales</taxon>
        <taxon>Papillomaviridae</taxon>
    </lineage>
</organism>
<evidence type="ECO:0000256" key="15">
    <source>
        <dbReference type="HAMAP-Rule" id="MF_04003"/>
    </source>
</evidence>
<comment type="subunit">
    <text evidence="15">Interacts with major capsid protein L1. Interacts with E2; this interaction inhibits E2 transcriptional activity but not the DNA replication function E2. Interacts with host HSPA8; this interaction is required for L2 nuclear translocation. Interacts with host importins KPNB2 and KPNB3. Forms a complex with importin alpha2-beta1 heterodimers via interaction with the importin alpha2 adapter. Interacts with host DYNLT1; this interaction is essential for virus intracellular transport during entry. Interacts (via C-terminus) with host retromer subunits VPS35 AND VPS29.</text>
</comment>
<keyword evidence="4 15" id="KW-1048">Host nucleus</keyword>
<evidence type="ECO:0000256" key="1">
    <source>
        <dbReference type="ARBA" id="ARBA00022524"/>
    </source>
</evidence>
<keyword evidence="2 15" id="KW-0597">Phosphoprotein</keyword>
<accession>A0A385PIJ9</accession>
<keyword evidence="10" id="KW-1039">Host endosome</keyword>
<comment type="PTM">
    <text evidence="15">Highly phosphorylated.</text>
</comment>
<dbReference type="GO" id="GO:0019028">
    <property type="term" value="C:viral capsid"/>
    <property type="evidence" value="ECO:0007669"/>
    <property type="project" value="UniProtKB-UniRule"/>
</dbReference>
<dbReference type="GO" id="GO:0046718">
    <property type="term" value="P:symbiont entry into host cell"/>
    <property type="evidence" value="ECO:0007669"/>
    <property type="project" value="UniProtKB-KW"/>
</dbReference>
<evidence type="ECO:0000256" key="13">
    <source>
        <dbReference type="ARBA" id="ARBA00023157"/>
    </source>
</evidence>
<keyword evidence="1 15" id="KW-1163">Viral penetration into host nucleus</keyword>
<keyword evidence="5 15" id="KW-0945">Host-virus interaction</keyword>
<keyword evidence="12 15" id="KW-0238">DNA-binding</keyword>
<evidence type="ECO:0000256" key="12">
    <source>
        <dbReference type="ARBA" id="ARBA00023125"/>
    </source>
</evidence>
<evidence type="ECO:0000256" key="10">
    <source>
        <dbReference type="ARBA" id="ARBA00023046"/>
    </source>
</evidence>
<sequence>MLLDLLIVYKMSRLRRTKRASVPDLYASCQLGGDCPTDVKNKVEHTTLADRLLQILGSVVYFGQLGIGSGKGTGGITGYRPLQNIPKVTSNKAIETIRPNIPIDPLGGADIIPPNVIDASAPSVVPLTEIGTPEINIISSGTSTNINLGDLDITTTVDPISTTTGAAEHPAVINTTDEGTSVIDVQSGPPPPKRLQIDSSLHPIEHIELTVYPPFNQSDPNVNVFVDTQLGGEPVGIDGSSFTNINLREEFQIEESIPRTSTPANRNIASQAKDLYQRFTRQVPTQSLSSIAKPSRQVTFQFENPAFSEDVTLAFNQDVEEVTAAPNEQFRDIRTLTRPRLSETESGRVRYSRIGQKGSMKTRSGLTIGERVHYYYDISDITAGEIIELPTISSSVQTSGESIIQDSQIDGIILDDNLLDNFTEDFSNAHLVFTMTDELNETVDIISIPPGFGLNTLIPEYSNNVFQTEIIQTPVVPLPVPNRPLEPTNIDIYGEDYIIDPFYLKRKRKRLEF</sequence>
<evidence type="ECO:0000256" key="5">
    <source>
        <dbReference type="ARBA" id="ARBA00022581"/>
    </source>
</evidence>
<keyword evidence="3 15" id="KW-0167">Capsid protein</keyword>
<evidence type="ECO:0000256" key="6">
    <source>
        <dbReference type="ARBA" id="ARBA00022812"/>
    </source>
</evidence>
<evidence type="ECO:0000256" key="14">
    <source>
        <dbReference type="ARBA" id="ARBA00023296"/>
    </source>
</evidence>
<dbReference type="InterPro" id="IPR000784">
    <property type="entry name" value="Late_L2"/>
</dbReference>
<comment type="function">
    <text evidence="15">Minor protein of the capsid that localizes along the inner surface of the virion, within the central cavities beneath the L1 pentamers. Plays a role in capsid stabilization through interaction with the major capsid protein L1. Once the virion enters the host cell, L2 escorts the genomic DNA into the nucleus by promoting escape from the endosomal compartments and traffic through the host Golgi network. Mechanistically, the C-terminus of L2 possesses a cell-penetrating peptide that protudes from the host endosome, interacts with host cytoplasmic retromer cargo and thereby mediates the capsid delivery to the host trans-Golgi network. Plays a role through its interaction with host dynein in the intracellular microtubule-dependent transport of viral capsid toward the nucleus. Mediates the viral genome import into the nucleus through binding to host importins. Once within the nucleus, L2 localizes viral genomes to host PML bodies in order to activate early gene expression for establishment of infection. Later on, promotes late gene expression by interacting with the viral E2 protein and by inhibiting its transcriptional activation functions. During virion assembly, encapsidates the genome by direct interaction with the viral DNA.</text>
</comment>
<dbReference type="GO" id="GO:0005198">
    <property type="term" value="F:structural molecule activity"/>
    <property type="evidence" value="ECO:0007669"/>
    <property type="project" value="UniProtKB-UniRule"/>
</dbReference>
<keyword evidence="13 15" id="KW-1015">Disulfide bond</keyword>
<dbReference type="GO" id="GO:0003677">
    <property type="term" value="F:DNA binding"/>
    <property type="evidence" value="ECO:0007669"/>
    <property type="project" value="UniProtKB-UniRule"/>
</dbReference>
<evidence type="ECO:0000313" key="16">
    <source>
        <dbReference type="EMBL" id="AYA93790.2"/>
    </source>
</evidence>
<evidence type="ECO:0000256" key="8">
    <source>
        <dbReference type="ARBA" id="ARBA00022921"/>
    </source>
</evidence>
<dbReference type="GO" id="GO:0075521">
    <property type="term" value="P:microtubule-dependent intracellular transport of viral material towards nucleus"/>
    <property type="evidence" value="ECO:0007669"/>
    <property type="project" value="UniProtKB-UniRule"/>
</dbReference>
<keyword evidence="11 15" id="KW-1176">Cytoplasmic inwards viral transport</keyword>
<protein>
    <recommendedName>
        <fullName evidence="15">Minor capsid protein L2</fullName>
    </recommendedName>
</protein>
<dbReference type="Pfam" id="PF00513">
    <property type="entry name" value="Late_protein_L2"/>
    <property type="match status" value="1"/>
</dbReference>
<evidence type="ECO:0000256" key="7">
    <source>
        <dbReference type="ARBA" id="ARBA00022844"/>
    </source>
</evidence>
<keyword evidence="14 15" id="KW-1160">Virus entry into host cell</keyword>
<dbReference type="EMBL" id="MH777219">
    <property type="protein sequence ID" value="AYA93790.2"/>
    <property type="molecule type" value="Genomic_DNA"/>
</dbReference>
<keyword evidence="8 15" id="KW-0426">Late protein</keyword>
<name>A0A385PIJ9_9PAPI</name>
<dbReference type="HAMAP" id="MF_04003">
    <property type="entry name" value="PPV_L2"/>
    <property type="match status" value="1"/>
</dbReference>
<keyword evidence="9 15" id="KW-1177">Microtubular inwards viral transport</keyword>
<comment type="caution">
    <text evidence="15">Lacks conserved residue(s) required for the propagation of feature annotation.</text>
</comment>
<evidence type="ECO:0000256" key="4">
    <source>
        <dbReference type="ARBA" id="ARBA00022562"/>
    </source>
</evidence>
<dbReference type="GO" id="GO:0042025">
    <property type="term" value="C:host cell nucleus"/>
    <property type="evidence" value="ECO:0007669"/>
    <property type="project" value="UniProtKB-SubCell"/>
</dbReference>
<feature type="disulfide bond" evidence="15">
    <location>
        <begin position="29"/>
        <end position="35"/>
    </location>
</feature>
<keyword evidence="7 15" id="KW-0946">Virion</keyword>